<name>A0A2R4XM76_9BURK</name>
<evidence type="ECO:0008006" key="3">
    <source>
        <dbReference type="Google" id="ProtNLM"/>
    </source>
</evidence>
<dbReference type="Proteomes" id="UP000244571">
    <property type="component" value="Chromosome"/>
</dbReference>
<accession>A0A2R4XM76</accession>
<dbReference type="PANTHER" id="PTHR42905:SF5">
    <property type="entry name" value="CARBOXYVINYL-CARBOXYPHOSPHONATE PHOSPHORYLMUTASE, CHLOROPLASTIC"/>
    <property type="match status" value="1"/>
</dbReference>
<gene>
    <name evidence="1" type="ORF">DBV39_15125</name>
</gene>
<sequence>MSANHKSQFRALINKPGCLIQPAIFNPLSARIAQACGFEALCLGGYAMGAHTAITEPLMSLEEVAQIVRGVRQVSDLPLMVDAGAGWGDPLHVMRTVKVLEQAGASSIHIEDQFFPKRARYHMGVEEVISMEEMIQKIHAAKQARQDPDFVIVVRTDAMRTHGYAEGVRRCNAYVEAGADMIMIFPDSDEDTRNARQDIPHVPLVYVNSTGNKFNRGVYTRDQLDQWGYKILYDAISSINVVAKTLFAYYSHLNETGEHGLDNDEMVQIRARVEKAIGLEDMYKLEQATLGAIHMPKRG</sequence>
<evidence type="ECO:0000313" key="2">
    <source>
        <dbReference type="Proteomes" id="UP000244571"/>
    </source>
</evidence>
<dbReference type="OrthoDB" id="9771433at2"/>
<dbReference type="InterPro" id="IPR039556">
    <property type="entry name" value="ICL/PEPM"/>
</dbReference>
<reference evidence="1 2" key="1">
    <citation type="submission" date="2018-04" db="EMBL/GenBank/DDBJ databases">
        <title>Bordetella sp. HZ20 isolated from seawater.</title>
        <authorList>
            <person name="Sun C."/>
        </authorList>
    </citation>
    <scope>NUCLEOTIDE SEQUENCE [LARGE SCALE GENOMIC DNA]</scope>
    <source>
        <strain evidence="1 2">HZ20</strain>
    </source>
</reference>
<dbReference type="RefSeq" id="WP_108622249.1">
    <property type="nucleotide sequence ID" value="NZ_CP028901.1"/>
</dbReference>
<protein>
    <recommendedName>
        <fullName evidence="3">Methylisocitrate lyase</fullName>
    </recommendedName>
</protein>
<dbReference type="CDD" id="cd00377">
    <property type="entry name" value="ICL_PEPM"/>
    <property type="match status" value="1"/>
</dbReference>
<dbReference type="SUPFAM" id="SSF51621">
    <property type="entry name" value="Phosphoenolpyruvate/pyruvate domain"/>
    <property type="match status" value="1"/>
</dbReference>
<keyword evidence="2" id="KW-1185">Reference proteome</keyword>
<organism evidence="1 2">
    <name type="scientific">Orrella marina</name>
    <dbReference type="NCBI Taxonomy" id="2163011"/>
    <lineage>
        <taxon>Bacteria</taxon>
        <taxon>Pseudomonadati</taxon>
        <taxon>Pseudomonadota</taxon>
        <taxon>Betaproteobacteria</taxon>
        <taxon>Burkholderiales</taxon>
        <taxon>Alcaligenaceae</taxon>
        <taxon>Orrella</taxon>
    </lineage>
</organism>
<dbReference type="Pfam" id="PF13714">
    <property type="entry name" value="PEP_mutase"/>
    <property type="match status" value="1"/>
</dbReference>
<dbReference type="EMBL" id="CP028901">
    <property type="protein sequence ID" value="AWB34839.1"/>
    <property type="molecule type" value="Genomic_DNA"/>
</dbReference>
<evidence type="ECO:0000313" key="1">
    <source>
        <dbReference type="EMBL" id="AWB34839.1"/>
    </source>
</evidence>
<dbReference type="PANTHER" id="PTHR42905">
    <property type="entry name" value="PHOSPHOENOLPYRUVATE CARBOXYLASE"/>
    <property type="match status" value="1"/>
</dbReference>
<dbReference type="AlphaFoldDB" id="A0A2R4XM76"/>
<dbReference type="KEGG" id="boz:DBV39_15125"/>
<dbReference type="GO" id="GO:0016833">
    <property type="term" value="F:oxo-acid-lyase activity"/>
    <property type="evidence" value="ECO:0007669"/>
    <property type="project" value="UniProtKB-ARBA"/>
</dbReference>
<proteinExistence type="predicted"/>
<dbReference type="InterPro" id="IPR015813">
    <property type="entry name" value="Pyrv/PenolPyrv_kinase-like_dom"/>
</dbReference>
<dbReference type="Gene3D" id="3.20.20.60">
    <property type="entry name" value="Phosphoenolpyruvate-binding domains"/>
    <property type="match status" value="1"/>
</dbReference>
<dbReference type="InterPro" id="IPR040442">
    <property type="entry name" value="Pyrv_kinase-like_dom_sf"/>
</dbReference>